<sequence>MKLNEVDKYLRTYKSYMEQIKLRSALLMDIQKKINGSGSYTESLETDIDIIYLQIRKICELVMLSCVVANQASSRDLSSKLKKSYKPAEINRLLSKVNSRFYPKAVKRQLPHFDASKSDLAGTTPLDVNELVLMWGKSGDFLHVSRKQQYQESKAINTISEAFLFMQKTVTLLSHHWVEVDEEHNLVVVMNPVDDIGNECAGVQVGIMHRVPQSKVNKDKARKVEFY</sequence>
<dbReference type="OrthoDB" id="6708494at2"/>
<dbReference type="AlphaFoldDB" id="A0A0F4NHE1"/>
<dbReference type="PATRIC" id="fig|579748.3.peg.2732"/>
<protein>
    <submittedName>
        <fullName evidence="1">Uncharacterized protein</fullName>
    </submittedName>
</protein>
<accession>A0A0F4NHE1</accession>
<evidence type="ECO:0000313" key="1">
    <source>
        <dbReference type="EMBL" id="KJY82369.1"/>
    </source>
</evidence>
<keyword evidence="2" id="KW-1185">Reference proteome</keyword>
<name>A0A0F4NHE1_9VIBR</name>
<dbReference type="EMBL" id="JXXV01000024">
    <property type="protein sequence ID" value="KJY82369.1"/>
    <property type="molecule type" value="Genomic_DNA"/>
</dbReference>
<organism evidence="1 2">
    <name type="scientific">Vibrio galatheae</name>
    <dbReference type="NCBI Taxonomy" id="579748"/>
    <lineage>
        <taxon>Bacteria</taxon>
        <taxon>Pseudomonadati</taxon>
        <taxon>Pseudomonadota</taxon>
        <taxon>Gammaproteobacteria</taxon>
        <taxon>Vibrionales</taxon>
        <taxon>Vibrionaceae</taxon>
        <taxon>Vibrio</taxon>
    </lineage>
</organism>
<dbReference type="RefSeq" id="WP_045956203.1">
    <property type="nucleotide sequence ID" value="NZ_JXXV01000024.1"/>
</dbReference>
<reference evidence="1 2" key="1">
    <citation type="journal article" date="2015" name="BMC Genomics">
        <title>Genome mining reveals unlocked bioactive potential of marine Gram-negative bacteria.</title>
        <authorList>
            <person name="Machado H."/>
            <person name="Sonnenschein E.C."/>
            <person name="Melchiorsen J."/>
            <person name="Gram L."/>
        </authorList>
    </citation>
    <scope>NUCLEOTIDE SEQUENCE [LARGE SCALE GENOMIC DNA]</scope>
    <source>
        <strain evidence="1 2">S2757</strain>
    </source>
</reference>
<comment type="caution">
    <text evidence="1">The sequence shown here is derived from an EMBL/GenBank/DDBJ whole genome shotgun (WGS) entry which is preliminary data.</text>
</comment>
<evidence type="ECO:0000313" key="2">
    <source>
        <dbReference type="Proteomes" id="UP000033673"/>
    </source>
</evidence>
<dbReference type="Proteomes" id="UP000033673">
    <property type="component" value="Unassembled WGS sequence"/>
</dbReference>
<dbReference type="STRING" id="579748.TW81_13220"/>
<gene>
    <name evidence="1" type="ORF">TW81_13220</name>
</gene>
<proteinExistence type="predicted"/>